<keyword evidence="2" id="KW-1185">Reference proteome</keyword>
<protein>
    <submittedName>
        <fullName evidence="1">Uncharacterized protein</fullName>
    </submittedName>
</protein>
<dbReference type="EMBL" id="JAGKHQ010000010">
    <property type="protein sequence ID" value="KAG7506442.1"/>
    <property type="molecule type" value="Genomic_DNA"/>
</dbReference>
<dbReference type="Proteomes" id="UP000693946">
    <property type="component" value="Linkage Group LG18"/>
</dbReference>
<reference evidence="1 2" key="1">
    <citation type="journal article" date="2021" name="Sci. Rep.">
        <title>Chromosome anchoring in Senegalese sole (Solea senegalensis) reveals sex-associated markers and genome rearrangements in flatfish.</title>
        <authorList>
            <person name="Guerrero-Cozar I."/>
            <person name="Gomez-Garrido J."/>
            <person name="Berbel C."/>
            <person name="Martinez-Blanch J.F."/>
            <person name="Alioto T."/>
            <person name="Claros M.G."/>
            <person name="Gagnaire P.A."/>
            <person name="Manchado M."/>
        </authorList>
    </citation>
    <scope>NUCLEOTIDE SEQUENCE [LARGE SCALE GENOMIC DNA]</scope>
    <source>
        <strain evidence="1">Sse05_10M</strain>
    </source>
</reference>
<evidence type="ECO:0000313" key="1">
    <source>
        <dbReference type="EMBL" id="KAG7506442.1"/>
    </source>
</evidence>
<comment type="caution">
    <text evidence="1">The sequence shown here is derived from an EMBL/GenBank/DDBJ whole genome shotgun (WGS) entry which is preliminary data.</text>
</comment>
<sequence length="82" mass="9351">MRSVKMSKLPLFDSSRILLWMFCYFGLLLDFDISGGSAFEFGFTQSFLILDLTLSLMLPQMPQCVDHSLGNQRPSHHHNVAD</sequence>
<dbReference type="AlphaFoldDB" id="A0AAV6RQ86"/>
<proteinExistence type="predicted"/>
<organism evidence="1 2">
    <name type="scientific">Solea senegalensis</name>
    <name type="common">Senegalese sole</name>
    <dbReference type="NCBI Taxonomy" id="28829"/>
    <lineage>
        <taxon>Eukaryota</taxon>
        <taxon>Metazoa</taxon>
        <taxon>Chordata</taxon>
        <taxon>Craniata</taxon>
        <taxon>Vertebrata</taxon>
        <taxon>Euteleostomi</taxon>
        <taxon>Actinopterygii</taxon>
        <taxon>Neopterygii</taxon>
        <taxon>Teleostei</taxon>
        <taxon>Neoteleostei</taxon>
        <taxon>Acanthomorphata</taxon>
        <taxon>Carangaria</taxon>
        <taxon>Pleuronectiformes</taxon>
        <taxon>Pleuronectoidei</taxon>
        <taxon>Soleidae</taxon>
        <taxon>Solea</taxon>
    </lineage>
</organism>
<gene>
    <name evidence="1" type="ORF">JOB18_005567</name>
</gene>
<name>A0AAV6RQ86_SOLSE</name>
<evidence type="ECO:0000313" key="2">
    <source>
        <dbReference type="Proteomes" id="UP000693946"/>
    </source>
</evidence>
<accession>A0AAV6RQ86</accession>